<keyword evidence="5 6" id="KW-0472">Membrane</keyword>
<evidence type="ECO:0000313" key="8">
    <source>
        <dbReference type="Proteomes" id="UP001521209"/>
    </source>
</evidence>
<evidence type="ECO:0000313" key="7">
    <source>
        <dbReference type="EMBL" id="MCF3946931.1"/>
    </source>
</evidence>
<evidence type="ECO:0000256" key="6">
    <source>
        <dbReference type="SAM" id="Phobius"/>
    </source>
</evidence>
<keyword evidence="8" id="KW-1185">Reference proteome</keyword>
<evidence type="ECO:0000256" key="5">
    <source>
        <dbReference type="ARBA" id="ARBA00023136"/>
    </source>
</evidence>
<dbReference type="PANTHER" id="PTHR10057">
    <property type="entry name" value="PERIPHERAL-TYPE BENZODIAZEPINE RECEPTOR"/>
    <property type="match status" value="1"/>
</dbReference>
<dbReference type="EMBL" id="JAKGBZ010000015">
    <property type="protein sequence ID" value="MCF3946931.1"/>
    <property type="molecule type" value="Genomic_DNA"/>
</dbReference>
<reference evidence="7 8" key="1">
    <citation type="submission" date="2022-01" db="EMBL/GenBank/DDBJ databases">
        <authorList>
            <person name="Won M."/>
            <person name="Kim S.-J."/>
            <person name="Kwon S.-W."/>
        </authorList>
    </citation>
    <scope>NUCLEOTIDE SEQUENCE [LARGE SCALE GENOMIC DNA]</scope>
    <source>
        <strain evidence="7 8">KCTC 23505</strain>
    </source>
</reference>
<gene>
    <name evidence="7" type="ORF">L2A60_09590</name>
</gene>
<protein>
    <submittedName>
        <fullName evidence="7">Tryptophan-rich sensory protein</fullName>
    </submittedName>
</protein>
<proteinExistence type="inferred from homology"/>
<name>A0ABS9DZ18_9PROT</name>
<feature type="transmembrane region" description="Helical" evidence="6">
    <location>
        <begin position="44"/>
        <end position="63"/>
    </location>
</feature>
<evidence type="ECO:0000256" key="4">
    <source>
        <dbReference type="ARBA" id="ARBA00022989"/>
    </source>
</evidence>
<dbReference type="PIRSF" id="PIRSF005859">
    <property type="entry name" value="PBR"/>
    <property type="match status" value="1"/>
</dbReference>
<evidence type="ECO:0000256" key="2">
    <source>
        <dbReference type="ARBA" id="ARBA00007524"/>
    </source>
</evidence>
<dbReference type="CDD" id="cd15904">
    <property type="entry name" value="TSPO_MBR"/>
    <property type="match status" value="1"/>
</dbReference>
<evidence type="ECO:0000256" key="3">
    <source>
        <dbReference type="ARBA" id="ARBA00022692"/>
    </source>
</evidence>
<comment type="caution">
    <text evidence="7">The sequence shown here is derived from an EMBL/GenBank/DDBJ whole genome shotgun (WGS) entry which is preliminary data.</text>
</comment>
<dbReference type="RefSeq" id="WP_235704161.1">
    <property type="nucleotide sequence ID" value="NZ_JAKGBZ010000015.1"/>
</dbReference>
<feature type="transmembrane region" description="Helical" evidence="6">
    <location>
        <begin position="99"/>
        <end position="119"/>
    </location>
</feature>
<dbReference type="InterPro" id="IPR038330">
    <property type="entry name" value="TspO/MBR-related_sf"/>
</dbReference>
<accession>A0ABS9DZ18</accession>
<keyword evidence="3 6" id="KW-0812">Transmembrane</keyword>
<organism evidence="7 8">
    <name type="scientific">Acidiphilium iwatense</name>
    <dbReference type="NCBI Taxonomy" id="768198"/>
    <lineage>
        <taxon>Bacteria</taxon>
        <taxon>Pseudomonadati</taxon>
        <taxon>Pseudomonadota</taxon>
        <taxon>Alphaproteobacteria</taxon>
        <taxon>Acetobacterales</taxon>
        <taxon>Acidocellaceae</taxon>
        <taxon>Acidiphilium</taxon>
    </lineage>
</organism>
<dbReference type="Gene3D" id="1.20.1260.100">
    <property type="entry name" value="TspO/MBR protein"/>
    <property type="match status" value="1"/>
</dbReference>
<comment type="similarity">
    <text evidence="2">Belongs to the TspO/BZRP family.</text>
</comment>
<dbReference type="Proteomes" id="UP001521209">
    <property type="component" value="Unassembled WGS sequence"/>
</dbReference>
<comment type="subcellular location">
    <subcellularLocation>
        <location evidence="1">Membrane</location>
        <topology evidence="1">Multi-pass membrane protein</topology>
    </subcellularLocation>
</comment>
<feature type="transmembrane region" description="Helical" evidence="6">
    <location>
        <begin position="126"/>
        <end position="150"/>
    </location>
</feature>
<dbReference type="PANTHER" id="PTHR10057:SF0">
    <property type="entry name" value="TRANSLOCATOR PROTEIN"/>
    <property type="match status" value="1"/>
</dbReference>
<feature type="transmembrane region" description="Helical" evidence="6">
    <location>
        <begin position="75"/>
        <end position="93"/>
    </location>
</feature>
<dbReference type="Pfam" id="PF03073">
    <property type="entry name" value="TspO_MBR"/>
    <property type="match status" value="1"/>
</dbReference>
<evidence type="ECO:0000256" key="1">
    <source>
        <dbReference type="ARBA" id="ARBA00004141"/>
    </source>
</evidence>
<sequence length="152" mass="16962">MLAGFVALTLLVALVGGMAAAPSVRPWYAVLPHPPASPPDWLFAPVWTVLYIVMAVAAWRVWLRGDLLIDNRRALVLWGWQLGANAVWAPVFFGLHRPGIALIAMIAMNILVALTIAAFRRIDRMAAWLLVPYLAWGIFATYLNAGFWWLNR</sequence>
<keyword evidence="4 6" id="KW-1133">Transmembrane helix</keyword>
<dbReference type="InterPro" id="IPR004307">
    <property type="entry name" value="TspO_MBR"/>
</dbReference>